<keyword evidence="3" id="KW-1185">Reference proteome</keyword>
<organism evidence="2 3">
    <name type="scientific">Panicum virgatum</name>
    <name type="common">Blackwell switchgrass</name>
    <dbReference type="NCBI Taxonomy" id="38727"/>
    <lineage>
        <taxon>Eukaryota</taxon>
        <taxon>Viridiplantae</taxon>
        <taxon>Streptophyta</taxon>
        <taxon>Embryophyta</taxon>
        <taxon>Tracheophyta</taxon>
        <taxon>Spermatophyta</taxon>
        <taxon>Magnoliopsida</taxon>
        <taxon>Liliopsida</taxon>
        <taxon>Poales</taxon>
        <taxon>Poaceae</taxon>
        <taxon>PACMAD clade</taxon>
        <taxon>Panicoideae</taxon>
        <taxon>Panicodae</taxon>
        <taxon>Paniceae</taxon>
        <taxon>Panicinae</taxon>
        <taxon>Panicum</taxon>
        <taxon>Panicum sect. Hiantes</taxon>
    </lineage>
</organism>
<feature type="compositionally biased region" description="Low complexity" evidence="1">
    <location>
        <begin position="133"/>
        <end position="165"/>
    </location>
</feature>
<gene>
    <name evidence="2" type="ORF">PVAP13_1NG036705</name>
</gene>
<evidence type="ECO:0000256" key="1">
    <source>
        <dbReference type="SAM" id="MobiDB-lite"/>
    </source>
</evidence>
<dbReference type="AlphaFoldDB" id="A0A8T0WMH0"/>
<feature type="compositionally biased region" description="Low complexity" evidence="1">
    <location>
        <begin position="239"/>
        <end position="252"/>
    </location>
</feature>
<sequence length="294" mass="30947">MVWRFCRPFPSPPSPAFSPVPSPSLQLLPSLGRPYPPRRSFPAGSAAAVRRPITGGRMPRGEERREGPRDHGAGGQGVTARGMVGRPWRRCAGGGKRRGRCVCGARRGDMAATEGPVREEGLQGPLLPRAQARPRGPLRPSGRAPPAASGPAPPSGSGRAPPAGSGHRRNTCSLRPSATAGTRAASGLRPPPCPVTSRCEEPRPGPASNRRNRSKPLPTAPPTQQLSTPRPPQIDAEIHPAADPAGAAVAHATPSFGCRSSTRRRDRQQHAPRHQILEVVGVASRSRSGLHPES</sequence>
<feature type="compositionally biased region" description="Basic residues" evidence="1">
    <location>
        <begin position="261"/>
        <end position="273"/>
    </location>
</feature>
<protein>
    <submittedName>
        <fullName evidence="2">Uncharacterized protein</fullName>
    </submittedName>
</protein>
<dbReference type="EMBL" id="CM029038">
    <property type="protein sequence ID" value="KAG2648348.1"/>
    <property type="molecule type" value="Genomic_DNA"/>
</dbReference>
<reference evidence="2" key="1">
    <citation type="submission" date="2020-05" db="EMBL/GenBank/DDBJ databases">
        <title>WGS assembly of Panicum virgatum.</title>
        <authorList>
            <person name="Lovell J.T."/>
            <person name="Jenkins J."/>
            <person name="Shu S."/>
            <person name="Juenger T.E."/>
            <person name="Schmutz J."/>
        </authorList>
    </citation>
    <scope>NUCLEOTIDE SEQUENCE</scope>
    <source>
        <strain evidence="2">AP13</strain>
    </source>
</reference>
<evidence type="ECO:0000313" key="3">
    <source>
        <dbReference type="Proteomes" id="UP000823388"/>
    </source>
</evidence>
<accession>A0A8T0WMH0</accession>
<proteinExistence type="predicted"/>
<name>A0A8T0WMH0_PANVG</name>
<dbReference type="Proteomes" id="UP000823388">
    <property type="component" value="Chromosome 1N"/>
</dbReference>
<feature type="region of interest" description="Disordered" evidence="1">
    <location>
        <begin position="29"/>
        <end position="294"/>
    </location>
</feature>
<evidence type="ECO:0000313" key="2">
    <source>
        <dbReference type="EMBL" id="KAG2648348.1"/>
    </source>
</evidence>
<feature type="compositionally biased region" description="Basic and acidic residues" evidence="1">
    <location>
        <begin position="59"/>
        <end position="72"/>
    </location>
</feature>
<feature type="compositionally biased region" description="Polar residues" evidence="1">
    <location>
        <begin position="171"/>
        <end position="180"/>
    </location>
</feature>
<comment type="caution">
    <text evidence="2">The sequence shown here is derived from an EMBL/GenBank/DDBJ whole genome shotgun (WGS) entry which is preliminary data.</text>
</comment>